<feature type="transmembrane region" description="Helical" evidence="2">
    <location>
        <begin position="20"/>
        <end position="41"/>
    </location>
</feature>
<evidence type="ECO:0000313" key="5">
    <source>
        <dbReference type="Proteomes" id="UP000432464"/>
    </source>
</evidence>
<evidence type="ECO:0000259" key="3">
    <source>
        <dbReference type="Pfam" id="PF26056"/>
    </source>
</evidence>
<evidence type="ECO:0000256" key="2">
    <source>
        <dbReference type="SAM" id="Phobius"/>
    </source>
</evidence>
<proteinExistence type="predicted"/>
<feature type="region of interest" description="Disordered" evidence="1">
    <location>
        <begin position="50"/>
        <end position="80"/>
    </location>
</feature>
<feature type="compositionally biased region" description="Low complexity" evidence="1">
    <location>
        <begin position="62"/>
        <end position="79"/>
    </location>
</feature>
<gene>
    <name evidence="4" type="ORF">GLP40_15160</name>
</gene>
<feature type="domain" description="DUF8017" evidence="3">
    <location>
        <begin position="84"/>
        <end position="262"/>
    </location>
</feature>
<sequence length="281" mass="28652">MDAVYPEHPLSQPPRSNRPLVIALIAVSVVGLVAILVVAALTPAHTVTGTALPADQYGPQDTATRTKPLPTTTTSAPKSNIASLTPGWQTAYSIARNAVYDVPQDWTVPTPTTIVGFEGGGGRVVMSGASELQPKSCDGHHSKAIAGVTGSKLGDVSAAAKDVAGSWATVAGANDDRPDSTFTLSGVETLTVQGKPAAHVMATLANPGPNDCSHPATSVVHTVAVPGNKGQSVVLVLYADQGVDGAAADDTIRQMYNSLRPAGLDAAACKQDNDVVGTWCG</sequence>
<reference evidence="4 5" key="1">
    <citation type="submission" date="2019-11" db="EMBL/GenBank/DDBJ databases">
        <title>Nocardia sp. nov. CT2-14 isolated from soil.</title>
        <authorList>
            <person name="Kanchanasin P."/>
            <person name="Tanasupawat S."/>
            <person name="Yuki M."/>
            <person name="Kudo T."/>
        </authorList>
    </citation>
    <scope>NUCLEOTIDE SEQUENCE [LARGE SCALE GENOMIC DNA]</scope>
    <source>
        <strain evidence="4 5">CT2-14</strain>
    </source>
</reference>
<name>A0A6I3KYR2_9NOCA</name>
<dbReference type="AlphaFoldDB" id="A0A6I3KYR2"/>
<comment type="caution">
    <text evidence="4">The sequence shown here is derived from an EMBL/GenBank/DDBJ whole genome shotgun (WGS) entry which is preliminary data.</text>
</comment>
<keyword evidence="2" id="KW-1133">Transmembrane helix</keyword>
<evidence type="ECO:0000313" key="4">
    <source>
        <dbReference type="EMBL" id="MTE14098.1"/>
    </source>
</evidence>
<dbReference type="Proteomes" id="UP000432464">
    <property type="component" value="Unassembled WGS sequence"/>
</dbReference>
<accession>A0A6I3KYR2</accession>
<keyword evidence="5" id="KW-1185">Reference proteome</keyword>
<keyword evidence="2" id="KW-0812">Transmembrane</keyword>
<dbReference type="Pfam" id="PF26056">
    <property type="entry name" value="DUF8017"/>
    <property type="match status" value="1"/>
</dbReference>
<dbReference type="RefSeq" id="WP_154788508.1">
    <property type="nucleotide sequence ID" value="NZ_WMBB01000006.1"/>
</dbReference>
<keyword evidence="2" id="KW-0472">Membrane</keyword>
<protein>
    <recommendedName>
        <fullName evidence="3">DUF8017 domain-containing protein</fullName>
    </recommendedName>
</protein>
<dbReference type="EMBL" id="WMBB01000006">
    <property type="protein sequence ID" value="MTE14098.1"/>
    <property type="molecule type" value="Genomic_DNA"/>
</dbReference>
<evidence type="ECO:0000256" key="1">
    <source>
        <dbReference type="SAM" id="MobiDB-lite"/>
    </source>
</evidence>
<dbReference type="InterPro" id="IPR058330">
    <property type="entry name" value="DUF8017"/>
</dbReference>
<organism evidence="4 5">
    <name type="scientific">Nocardia aurantiaca</name>
    <dbReference type="NCBI Taxonomy" id="2675850"/>
    <lineage>
        <taxon>Bacteria</taxon>
        <taxon>Bacillati</taxon>
        <taxon>Actinomycetota</taxon>
        <taxon>Actinomycetes</taxon>
        <taxon>Mycobacteriales</taxon>
        <taxon>Nocardiaceae</taxon>
        <taxon>Nocardia</taxon>
    </lineage>
</organism>